<dbReference type="PROSITE" id="PS51186">
    <property type="entry name" value="GNAT"/>
    <property type="match status" value="1"/>
</dbReference>
<dbReference type="PANTHER" id="PTHR10545:SF29">
    <property type="entry name" value="GH14572P-RELATED"/>
    <property type="match status" value="1"/>
</dbReference>
<name>A0A5C1E762_9RHOO</name>
<dbReference type="InterPro" id="IPR051016">
    <property type="entry name" value="Diverse_Substrate_AcTransf"/>
</dbReference>
<dbReference type="KEGG" id="otr:OTERR_05920"/>
<evidence type="ECO:0000313" key="5">
    <source>
        <dbReference type="Proteomes" id="UP000323671"/>
    </source>
</evidence>
<protein>
    <recommendedName>
        <fullName evidence="3">N-acetyltransferase domain-containing protein</fullName>
    </recommendedName>
</protein>
<dbReference type="AlphaFoldDB" id="A0A5C1E762"/>
<evidence type="ECO:0000256" key="1">
    <source>
        <dbReference type="ARBA" id="ARBA00022679"/>
    </source>
</evidence>
<dbReference type="RefSeq" id="WP_246154300.1">
    <property type="nucleotide sequence ID" value="NZ_CP022579.1"/>
</dbReference>
<dbReference type="GO" id="GO:0008080">
    <property type="term" value="F:N-acetyltransferase activity"/>
    <property type="evidence" value="ECO:0007669"/>
    <property type="project" value="TreeGrafter"/>
</dbReference>
<dbReference type="InterPro" id="IPR000182">
    <property type="entry name" value="GNAT_dom"/>
</dbReference>
<reference evidence="4 5" key="1">
    <citation type="submission" date="2017-07" db="EMBL/GenBank/DDBJ databases">
        <title>Complete genome sequence of Oryzomicrobium terrae TPP412.</title>
        <authorList>
            <person name="Chiu L.-W."/>
            <person name="Lo K.-J."/>
            <person name="Tsai Y.-M."/>
            <person name="Lin S.-S."/>
            <person name="Kuo C.-H."/>
            <person name="Liu C.-T."/>
        </authorList>
    </citation>
    <scope>NUCLEOTIDE SEQUENCE [LARGE SCALE GENOMIC DNA]</scope>
    <source>
        <strain evidence="4 5">TPP412</strain>
    </source>
</reference>
<dbReference type="Pfam" id="PF00583">
    <property type="entry name" value="Acetyltransf_1"/>
    <property type="match status" value="1"/>
</dbReference>
<dbReference type="Gene3D" id="3.40.630.30">
    <property type="match status" value="1"/>
</dbReference>
<gene>
    <name evidence="4" type="ORF">OTERR_05920</name>
</gene>
<sequence>MSVQRPGNPANEGTLNGAPAAAVTVRPLDLDDPVQAVAFLDLLDHYAADPMGGGTGLAPAVRAALVGELRRLPHFHGALAWQARDASDAYGTSGAGSENGNCAGQGEHAVGLINCFAGFSTFAARPLLNIHDVVVRDGLRDQGIGRLLLAWAEARARELGCCKLTLEVLANNARARAAYARAGFAPYVLDPAAGNALFLNKPL</sequence>
<evidence type="ECO:0000259" key="3">
    <source>
        <dbReference type="PROSITE" id="PS51186"/>
    </source>
</evidence>
<dbReference type="SUPFAM" id="SSF55729">
    <property type="entry name" value="Acyl-CoA N-acyltransferases (Nat)"/>
    <property type="match status" value="1"/>
</dbReference>
<keyword evidence="5" id="KW-1185">Reference proteome</keyword>
<proteinExistence type="predicted"/>
<dbReference type="PANTHER" id="PTHR10545">
    <property type="entry name" value="DIAMINE N-ACETYLTRANSFERASE"/>
    <property type="match status" value="1"/>
</dbReference>
<evidence type="ECO:0000256" key="2">
    <source>
        <dbReference type="ARBA" id="ARBA00023315"/>
    </source>
</evidence>
<keyword evidence="1" id="KW-0808">Transferase</keyword>
<accession>A0A5C1E762</accession>
<dbReference type="Proteomes" id="UP000323671">
    <property type="component" value="Chromosome"/>
</dbReference>
<organism evidence="4 5">
    <name type="scientific">Oryzomicrobium terrae</name>
    <dbReference type="NCBI Taxonomy" id="1735038"/>
    <lineage>
        <taxon>Bacteria</taxon>
        <taxon>Pseudomonadati</taxon>
        <taxon>Pseudomonadota</taxon>
        <taxon>Betaproteobacteria</taxon>
        <taxon>Rhodocyclales</taxon>
        <taxon>Rhodocyclaceae</taxon>
        <taxon>Oryzomicrobium</taxon>
    </lineage>
</organism>
<dbReference type="CDD" id="cd04301">
    <property type="entry name" value="NAT_SF"/>
    <property type="match status" value="1"/>
</dbReference>
<dbReference type="InterPro" id="IPR016181">
    <property type="entry name" value="Acyl_CoA_acyltransferase"/>
</dbReference>
<keyword evidence="2" id="KW-0012">Acyltransferase</keyword>
<dbReference type="EMBL" id="CP022579">
    <property type="protein sequence ID" value="QEL64068.1"/>
    <property type="molecule type" value="Genomic_DNA"/>
</dbReference>
<feature type="domain" description="N-acetyltransferase" evidence="3">
    <location>
        <begin position="59"/>
        <end position="203"/>
    </location>
</feature>
<evidence type="ECO:0000313" key="4">
    <source>
        <dbReference type="EMBL" id="QEL64068.1"/>
    </source>
</evidence>